<keyword evidence="2 6" id="KW-0808">Transferase</keyword>
<evidence type="ECO:0000256" key="4">
    <source>
        <dbReference type="ARBA" id="ARBA00022785"/>
    </source>
</evidence>
<dbReference type="Gene3D" id="2.40.10.240">
    <property type="entry name" value="QueA-like"/>
    <property type="match status" value="1"/>
</dbReference>
<protein>
    <submittedName>
        <fullName evidence="6">S-adenosylmethionine:tRNA ribosyltransferase-isomerase</fullName>
        <ecNumber evidence="6">2.4.99.17</ecNumber>
    </submittedName>
</protein>
<accession>A0A6J4T826</accession>
<keyword evidence="6" id="KW-0413">Isomerase</keyword>
<dbReference type="PANTHER" id="PTHR30307:SF0">
    <property type="entry name" value="S-ADENOSYLMETHIONINE:TRNA RIBOSYLTRANSFERASE-ISOMERASE"/>
    <property type="match status" value="1"/>
</dbReference>
<evidence type="ECO:0000313" key="6">
    <source>
        <dbReference type="EMBL" id="CAA9516622.1"/>
    </source>
</evidence>
<reference evidence="6" key="1">
    <citation type="submission" date="2020-02" db="EMBL/GenBank/DDBJ databases">
        <authorList>
            <person name="Meier V. D."/>
        </authorList>
    </citation>
    <scope>NUCLEOTIDE SEQUENCE</scope>
    <source>
        <strain evidence="6">AVDCRST_MAG12</strain>
    </source>
</reference>
<dbReference type="AlphaFoldDB" id="A0A6J4T826"/>
<feature type="non-terminal residue" evidence="6">
    <location>
        <position position="1"/>
    </location>
</feature>
<keyword evidence="1" id="KW-0963">Cytoplasm</keyword>
<dbReference type="Gene3D" id="3.40.1780.10">
    <property type="entry name" value="QueA-like"/>
    <property type="match status" value="1"/>
</dbReference>
<dbReference type="SUPFAM" id="SSF111337">
    <property type="entry name" value="QueA-like"/>
    <property type="match status" value="1"/>
</dbReference>
<evidence type="ECO:0000256" key="3">
    <source>
        <dbReference type="ARBA" id="ARBA00022691"/>
    </source>
</evidence>
<dbReference type="GO" id="GO:0008616">
    <property type="term" value="P:tRNA queuosine(34) biosynthetic process"/>
    <property type="evidence" value="ECO:0007669"/>
    <property type="project" value="UniProtKB-KW"/>
</dbReference>
<dbReference type="Pfam" id="PF02547">
    <property type="entry name" value="Queuosine_synth"/>
    <property type="match status" value="1"/>
</dbReference>
<dbReference type="InterPro" id="IPR042118">
    <property type="entry name" value="QueA_dom1"/>
</dbReference>
<dbReference type="InterPro" id="IPR036100">
    <property type="entry name" value="QueA_sf"/>
</dbReference>
<dbReference type="InterPro" id="IPR003699">
    <property type="entry name" value="QueA"/>
</dbReference>
<dbReference type="GO" id="GO:0051075">
    <property type="term" value="F:S-adenosylmethionine:tRNA ribosyltransferase-isomerase activity"/>
    <property type="evidence" value="ECO:0007669"/>
    <property type="project" value="UniProtKB-EC"/>
</dbReference>
<dbReference type="PANTHER" id="PTHR30307">
    <property type="entry name" value="S-ADENOSYLMETHIONINE:TRNA RIBOSYLTRANSFERASE-ISOMERASE"/>
    <property type="match status" value="1"/>
</dbReference>
<evidence type="ECO:0000256" key="1">
    <source>
        <dbReference type="ARBA" id="ARBA00022490"/>
    </source>
</evidence>
<dbReference type="EMBL" id="CADCVK010000496">
    <property type="protein sequence ID" value="CAA9516622.1"/>
    <property type="molecule type" value="Genomic_DNA"/>
</dbReference>
<keyword evidence="3" id="KW-0949">S-adenosyl-L-methionine</keyword>
<feature type="region of interest" description="Disordered" evidence="5">
    <location>
        <begin position="1"/>
        <end position="21"/>
    </location>
</feature>
<keyword evidence="6" id="KW-0328">Glycosyltransferase</keyword>
<dbReference type="EC" id="2.4.99.17" evidence="6"/>
<gene>
    <name evidence="6" type="ORF">AVDCRST_MAG12-3517</name>
</gene>
<evidence type="ECO:0000256" key="2">
    <source>
        <dbReference type="ARBA" id="ARBA00022679"/>
    </source>
</evidence>
<evidence type="ECO:0000256" key="5">
    <source>
        <dbReference type="SAM" id="MobiDB-lite"/>
    </source>
</evidence>
<dbReference type="InterPro" id="IPR042119">
    <property type="entry name" value="QueA_dom2"/>
</dbReference>
<sequence>SVSAPDVPGLLERHGRMPLPPYIEATPEAEARYQTVYAREPGSAAAPTAGFHFTEEVLRGSERAGAALARVTLHVGTGTFLPVRTEKLEDHRMHAERYDVPEEGARAVEEAGRVVAAGTTVARTLETWAGTGERSGESRLFVYPGYRWLAVDALLTNFHLPRSTLLAMVMSFGGRDLVREAYRVAVEERYRFYSFGDAMLILNGGRTP</sequence>
<proteinExistence type="predicted"/>
<name>A0A6J4T826_9ACTN</name>
<keyword evidence="4" id="KW-0671">Queuosine biosynthesis</keyword>
<organism evidence="6">
    <name type="scientific">uncultured Rubrobacteraceae bacterium</name>
    <dbReference type="NCBI Taxonomy" id="349277"/>
    <lineage>
        <taxon>Bacteria</taxon>
        <taxon>Bacillati</taxon>
        <taxon>Actinomycetota</taxon>
        <taxon>Rubrobacteria</taxon>
        <taxon>Rubrobacterales</taxon>
        <taxon>Rubrobacteraceae</taxon>
        <taxon>environmental samples</taxon>
    </lineage>
</organism>